<accession>A0A1D8NCJ6</accession>
<evidence type="ECO:0000256" key="2">
    <source>
        <dbReference type="ARBA" id="ARBA00012543"/>
    </source>
</evidence>
<dbReference type="GO" id="GO:0004100">
    <property type="term" value="F:chitin synthase activity"/>
    <property type="evidence" value="ECO:0007669"/>
    <property type="project" value="UniProtKB-EC"/>
</dbReference>
<dbReference type="EMBL" id="CP017555">
    <property type="protein sequence ID" value="AOW03352.1"/>
    <property type="molecule type" value="Genomic_DNA"/>
</dbReference>
<dbReference type="GO" id="GO:0006031">
    <property type="term" value="P:chitin biosynthetic process"/>
    <property type="evidence" value="ECO:0007669"/>
    <property type="project" value="TreeGrafter"/>
</dbReference>
<dbReference type="CDD" id="cd04190">
    <property type="entry name" value="Chitin_synth_C"/>
    <property type="match status" value="1"/>
</dbReference>
<evidence type="ECO:0000256" key="11">
    <source>
        <dbReference type="SAM" id="Phobius"/>
    </source>
</evidence>
<evidence type="ECO:0000313" key="14">
    <source>
        <dbReference type="Proteomes" id="UP000182444"/>
    </source>
</evidence>
<keyword evidence="9" id="KW-0325">Glycoprotein</keyword>
<feature type="region of interest" description="Disordered" evidence="10">
    <location>
        <begin position="1189"/>
        <end position="1209"/>
    </location>
</feature>
<feature type="transmembrane region" description="Helical" evidence="11">
    <location>
        <begin position="1094"/>
        <end position="1117"/>
    </location>
</feature>
<dbReference type="GeneID" id="2909566"/>
<feature type="compositionally biased region" description="Basic and acidic residues" evidence="10">
    <location>
        <begin position="52"/>
        <end position="63"/>
    </location>
</feature>
<dbReference type="KEGG" id="yli:2909566"/>
<sequence>MTNTVDSYNKFGFNSETGEPNTGPQDTSGSVPSEHRGDGSFSPDIGRKKSLIRPDRARLDPDSRTYHYSQLAAQQQSRINVLPSSTGNDPILEEHYMRETGEIQPGQGYDQPYDNAVNQEVLEEENEESYREGEEDPYAYSGRQVYGLNDEVQTEAYVRKSDEISSSEEQAADTQPPIIDPPVNEKVQLSRGGGTLKRHNSVKRRMGTQPKQISLWMTYCQIVTFWAPAPVLKMFGMPQKARQDAWREKIGLITVILYIAAFVAYLTFGFTITVCSSSITRVRNGEVNSGNLIINGKQYDFTSMNHPPTVEVPTGGNFMYPPVNAGSMDGSLLFQNVNNHCKGLITPKPDCKIPYNGDSVAWYMPCQLLNQDGSSQPNTTEQFYPGYACHTSTTARNVYYHQLVDAGEVYFTWDDIKNSTRNLAVFNGAVIDLNMVNFILKDDLNYPEIFDTLRDDDSIKGTDISRNMANGPDRQAARCLQEIAKVGYIDTEQIGCLASQVVLYVSLVFIISIVAVKFLFAIYYKWAISAKQGAFPIDNKQMNQRENEIEDWSENIYSQAPIKRVDRDQPKSSATPFRGLIKHRFNQHDNKNKRMSTMVTQVGESGTAPSVYSRNSAAIDSNTDVGGVVYDYDSGSQPYEAPTVNVVPQPPIDYQPFNYPLAHTMCLVTAYSESIDGLRTTLDSITTTDYPNSHKLIVIIADGIIKGSGNDMSTPDICLSMMCDMPIPEDQVRPFSYVSTSSGTKRHNMAKVYSGFYAYDDATVPPEKQQRVPVVTIVKCGTPAEANEAKPGNRGKRDSQIILMSFLQRVMFDERMTELEHEMFNGIWRVTGILPDFYEIILMVDADTKVFPDSLTHMVAEMVKDPEIMGLCGETKIANKRDSWVTAIQVFEYYISHHQAKAFESVFGGVTCLPGCFSMYRIKAPKGGDGYWVPILANPDIVERYADNVIDTLHKKNLLLLGEDRYLTSLMLKTFPTRKQVFVSKAVCKTIVPDKFSVLLSQRRRWINSTVHNLMELVLVKDLCGVFCISMQFVVFIELVGTLILPAAISFTIYVVIIAIVRKPTPVMSLVLLALILGLPGLLIIITASRWSYVVWMFIYLLSLPIWNFVLPVYAYWKFDDFSWGDTRQVAGEKKGSGGHDEEDGEFDSSQIVMKRWRDFEMDKRRYVPLPPQNAWMSDPHMPSYNHQGFSANSSPALRPQGSSHVYSDSVAGASDYNVAQGHEVL</sequence>
<feature type="compositionally biased region" description="Polar residues" evidence="10">
    <location>
        <begin position="1"/>
        <end position="31"/>
    </location>
</feature>
<evidence type="ECO:0000256" key="10">
    <source>
        <dbReference type="SAM" id="MobiDB-lite"/>
    </source>
</evidence>
<dbReference type="VEuPathDB" id="FungiDB:YALI0_C24354g"/>
<protein>
    <recommendedName>
        <fullName evidence="2">chitin synthase</fullName>
        <ecNumber evidence="2">2.4.1.16</ecNumber>
    </recommendedName>
</protein>
<dbReference type="InterPro" id="IPR004835">
    <property type="entry name" value="Chitin_synth"/>
</dbReference>
<evidence type="ECO:0000256" key="9">
    <source>
        <dbReference type="ARBA" id="ARBA00023180"/>
    </source>
</evidence>
<dbReference type="EC" id="2.4.1.16" evidence="2"/>
<comment type="subcellular location">
    <subcellularLocation>
        <location evidence="1">Cell membrane</location>
        <topology evidence="1">Multi-pass membrane protein</topology>
    </subcellularLocation>
</comment>
<evidence type="ECO:0000259" key="12">
    <source>
        <dbReference type="Pfam" id="PF22997"/>
    </source>
</evidence>
<feature type="transmembrane region" description="Helical" evidence="11">
    <location>
        <begin position="1068"/>
        <end position="1088"/>
    </location>
</feature>
<keyword evidence="6 11" id="KW-0812">Transmembrane</keyword>
<feature type="transmembrane region" description="Helical" evidence="11">
    <location>
        <begin position="252"/>
        <end position="274"/>
    </location>
</feature>
<dbReference type="VEuPathDB" id="FungiDB:YALI1_C33406g"/>
<keyword evidence="4" id="KW-0328">Glycosyltransferase</keyword>
<feature type="region of interest" description="Disordered" evidence="10">
    <location>
        <begin position="1"/>
        <end position="63"/>
    </location>
</feature>
<proteinExistence type="predicted"/>
<dbReference type="Pfam" id="PF03142">
    <property type="entry name" value="Chitin_synth_2"/>
    <property type="match status" value="1"/>
</dbReference>
<dbReference type="Proteomes" id="UP000182444">
    <property type="component" value="Chromosome 1C"/>
</dbReference>
<dbReference type="Pfam" id="PF22997">
    <property type="entry name" value="CHS4"/>
    <property type="match status" value="1"/>
</dbReference>
<dbReference type="RefSeq" id="XP_502222.3">
    <property type="nucleotide sequence ID" value="XM_502222.4"/>
</dbReference>
<feature type="transmembrane region" description="Helical" evidence="11">
    <location>
        <begin position="501"/>
        <end position="524"/>
    </location>
</feature>
<evidence type="ECO:0000256" key="3">
    <source>
        <dbReference type="ARBA" id="ARBA00022475"/>
    </source>
</evidence>
<keyword evidence="3" id="KW-1003">Cell membrane</keyword>
<gene>
    <name evidence="13" type="ORF">YALI1_C33406g</name>
</gene>
<feature type="compositionally biased region" description="Polar residues" evidence="10">
    <location>
        <begin position="1189"/>
        <end position="1207"/>
    </location>
</feature>
<organism evidence="13 14">
    <name type="scientific">Yarrowia lipolytica</name>
    <name type="common">Candida lipolytica</name>
    <dbReference type="NCBI Taxonomy" id="4952"/>
    <lineage>
        <taxon>Eukaryota</taxon>
        <taxon>Fungi</taxon>
        <taxon>Dikarya</taxon>
        <taxon>Ascomycota</taxon>
        <taxon>Saccharomycotina</taxon>
        <taxon>Dipodascomycetes</taxon>
        <taxon>Dipodascales</taxon>
        <taxon>Dipodascales incertae sedis</taxon>
        <taxon>Yarrowia</taxon>
    </lineage>
</organism>
<keyword evidence="5" id="KW-0808">Transferase</keyword>
<dbReference type="GO" id="GO:0005886">
    <property type="term" value="C:plasma membrane"/>
    <property type="evidence" value="ECO:0007669"/>
    <property type="project" value="UniProtKB-SubCell"/>
</dbReference>
<keyword evidence="7 11" id="KW-1133">Transmembrane helix</keyword>
<dbReference type="eggNOG" id="KOG2571">
    <property type="taxonomic scope" value="Eukaryota"/>
</dbReference>
<dbReference type="PANTHER" id="PTHR22914">
    <property type="entry name" value="CHITIN SYNTHASE"/>
    <property type="match status" value="1"/>
</dbReference>
<feature type="domain" description="Chitin synthase 4-like" evidence="12">
    <location>
        <begin position="409"/>
        <end position="488"/>
    </location>
</feature>
<dbReference type="InterPro" id="IPR029044">
    <property type="entry name" value="Nucleotide-diphossugar_trans"/>
</dbReference>
<evidence type="ECO:0000256" key="8">
    <source>
        <dbReference type="ARBA" id="ARBA00023136"/>
    </source>
</evidence>
<dbReference type="GO" id="GO:0030428">
    <property type="term" value="C:cell septum"/>
    <property type="evidence" value="ECO:0007669"/>
    <property type="project" value="TreeGrafter"/>
</dbReference>
<dbReference type="AlphaFoldDB" id="A0A1D8NCJ6"/>
<evidence type="ECO:0000256" key="6">
    <source>
        <dbReference type="ARBA" id="ARBA00022692"/>
    </source>
</evidence>
<evidence type="ECO:0000256" key="5">
    <source>
        <dbReference type="ARBA" id="ARBA00022679"/>
    </source>
</evidence>
<evidence type="ECO:0000313" key="13">
    <source>
        <dbReference type="EMBL" id="AOW03352.1"/>
    </source>
</evidence>
<evidence type="ECO:0000256" key="7">
    <source>
        <dbReference type="ARBA" id="ARBA00022989"/>
    </source>
</evidence>
<dbReference type="InterPro" id="IPR054295">
    <property type="entry name" value="CHS4-like_dom"/>
</dbReference>
<feature type="transmembrane region" description="Helical" evidence="11">
    <location>
        <begin position="1043"/>
        <end position="1061"/>
    </location>
</feature>
<name>A0A1D8NCJ6_YARLL</name>
<dbReference type="OrthoDB" id="370884at2759"/>
<dbReference type="SUPFAM" id="SSF53448">
    <property type="entry name" value="Nucleotide-diphospho-sugar transferases"/>
    <property type="match status" value="1"/>
</dbReference>
<evidence type="ECO:0000256" key="4">
    <source>
        <dbReference type="ARBA" id="ARBA00022676"/>
    </source>
</evidence>
<keyword evidence="8 11" id="KW-0472">Membrane</keyword>
<feature type="transmembrane region" description="Helical" evidence="11">
    <location>
        <begin position="213"/>
        <end position="232"/>
    </location>
</feature>
<feature type="region of interest" description="Disordered" evidence="10">
    <location>
        <begin position="159"/>
        <end position="182"/>
    </location>
</feature>
<dbReference type="PANTHER" id="PTHR22914:SF16">
    <property type="entry name" value="CHITIN SYNTHASE 3"/>
    <property type="match status" value="1"/>
</dbReference>
<evidence type="ECO:0000256" key="1">
    <source>
        <dbReference type="ARBA" id="ARBA00004651"/>
    </source>
</evidence>
<reference evidence="13 14" key="1">
    <citation type="journal article" date="2016" name="PLoS ONE">
        <title>Sequence Assembly of Yarrowia lipolytica Strain W29/CLIB89 Shows Transposable Element Diversity.</title>
        <authorList>
            <person name="Magnan C."/>
            <person name="Yu J."/>
            <person name="Chang I."/>
            <person name="Jahn E."/>
            <person name="Kanomata Y."/>
            <person name="Wu J."/>
            <person name="Zeller M."/>
            <person name="Oakes M."/>
            <person name="Baldi P."/>
            <person name="Sandmeyer S."/>
        </authorList>
    </citation>
    <scope>NUCLEOTIDE SEQUENCE [LARGE SCALE GENOMIC DNA]</scope>
    <source>
        <strain evidence="14">CLIB89(W29)</strain>
    </source>
</reference>